<proteinExistence type="predicted"/>
<evidence type="ECO:0000256" key="1">
    <source>
        <dbReference type="SAM" id="MobiDB-lite"/>
    </source>
</evidence>
<dbReference type="Pfam" id="PF04032">
    <property type="entry name" value="Rpr2"/>
    <property type="match status" value="1"/>
</dbReference>
<dbReference type="InterPro" id="IPR007175">
    <property type="entry name" value="Rpr2/Snm1/Rpp21"/>
</dbReference>
<comment type="caution">
    <text evidence="2">The sequence shown here is derived from an EMBL/GenBank/DDBJ whole genome shotgun (WGS) entry which is preliminary data.</text>
</comment>
<feature type="region of interest" description="Disordered" evidence="1">
    <location>
        <begin position="140"/>
        <end position="163"/>
    </location>
</feature>
<keyword evidence="3" id="KW-1185">Reference proteome</keyword>
<evidence type="ECO:0000313" key="3">
    <source>
        <dbReference type="Proteomes" id="UP001152484"/>
    </source>
</evidence>
<organism evidence="2 3">
    <name type="scientific">Cuscuta europaea</name>
    <name type="common">European dodder</name>
    <dbReference type="NCBI Taxonomy" id="41803"/>
    <lineage>
        <taxon>Eukaryota</taxon>
        <taxon>Viridiplantae</taxon>
        <taxon>Streptophyta</taxon>
        <taxon>Embryophyta</taxon>
        <taxon>Tracheophyta</taxon>
        <taxon>Spermatophyta</taxon>
        <taxon>Magnoliopsida</taxon>
        <taxon>eudicotyledons</taxon>
        <taxon>Gunneridae</taxon>
        <taxon>Pentapetalae</taxon>
        <taxon>asterids</taxon>
        <taxon>lamiids</taxon>
        <taxon>Solanales</taxon>
        <taxon>Convolvulaceae</taxon>
        <taxon>Cuscuteae</taxon>
        <taxon>Cuscuta</taxon>
        <taxon>Cuscuta subgen. Cuscuta</taxon>
    </lineage>
</organism>
<protein>
    <submittedName>
        <fullName evidence="2">Uncharacterized protein</fullName>
    </submittedName>
</protein>
<dbReference type="Gene3D" id="6.20.50.20">
    <property type="match status" value="1"/>
</dbReference>
<dbReference type="AlphaFoldDB" id="A0A9P0YWG7"/>
<feature type="compositionally biased region" description="Low complexity" evidence="1">
    <location>
        <begin position="215"/>
        <end position="226"/>
    </location>
</feature>
<gene>
    <name evidence="2" type="ORF">CEURO_LOCUS6490</name>
</gene>
<dbReference type="PANTHER" id="PTHR36072">
    <property type="entry name" value="OS01G0541600 PROTEIN"/>
    <property type="match status" value="1"/>
</dbReference>
<feature type="region of interest" description="Disordered" evidence="1">
    <location>
        <begin position="1"/>
        <end position="21"/>
    </location>
</feature>
<accession>A0A9P0YWG7</accession>
<dbReference type="PANTHER" id="PTHR36072:SF2">
    <property type="entry name" value="OS01G0531000 PROTEIN"/>
    <property type="match status" value="1"/>
</dbReference>
<dbReference type="Proteomes" id="UP001152484">
    <property type="component" value="Unassembled WGS sequence"/>
</dbReference>
<dbReference type="OrthoDB" id="1937463at2759"/>
<name>A0A9P0YWG7_CUSEU</name>
<evidence type="ECO:0000313" key="2">
    <source>
        <dbReference type="EMBL" id="CAH9077893.1"/>
    </source>
</evidence>
<dbReference type="GO" id="GO:0006396">
    <property type="term" value="P:RNA processing"/>
    <property type="evidence" value="ECO:0007669"/>
    <property type="project" value="InterPro"/>
</dbReference>
<dbReference type="EMBL" id="CAMAPE010000010">
    <property type="protein sequence ID" value="CAH9077893.1"/>
    <property type="molecule type" value="Genomic_DNA"/>
</dbReference>
<feature type="region of interest" description="Disordered" evidence="1">
    <location>
        <begin position="199"/>
        <end position="243"/>
    </location>
</feature>
<sequence>MGKKGSNTIKHDSNGRKQNHVNAKSMLKLEHIKNIAVWASGEASIPSLGCFFGMSLAASSEALGLPHDSTFVPCQRCESVLQPGYNCTIRVEKSNPKAHYRSKKSRCSPQNHVVYMCHFCSHQNLKRGTPKGHMKEICPQKPNPLTHKKSSESKTVTSSNGDHDIMLDGSFETAGDPTTPSSMRVDITLLDSKRKRRNWSGGLKKKPVRSECASTTTTTTTNTTTDGNHKTTIDTGGSKRKRKSWTSLKHIAESNEHDGHVRKFSNVVVPFFV</sequence>
<reference evidence="2" key="1">
    <citation type="submission" date="2022-07" db="EMBL/GenBank/DDBJ databases">
        <authorList>
            <person name="Macas J."/>
            <person name="Novak P."/>
            <person name="Neumann P."/>
        </authorList>
    </citation>
    <scope>NUCLEOTIDE SEQUENCE</scope>
</reference>